<dbReference type="Proteomes" id="UP000054565">
    <property type="component" value="Unassembled WGS sequence"/>
</dbReference>
<accession>A0A0J6YGF5</accession>
<dbReference type="SUPFAM" id="SSF63724">
    <property type="entry name" value="Cytolysin/lectin"/>
    <property type="match status" value="1"/>
</dbReference>
<dbReference type="EMBL" id="DS028096">
    <property type="protein sequence ID" value="KMP06700.1"/>
    <property type="molecule type" value="Genomic_DNA"/>
</dbReference>
<gene>
    <name evidence="1" type="ORF">CIRG_06381</name>
</gene>
<dbReference type="GO" id="GO:0030246">
    <property type="term" value="F:carbohydrate binding"/>
    <property type="evidence" value="ECO:0007669"/>
    <property type="project" value="UniProtKB-KW"/>
</dbReference>
<dbReference type="InterPro" id="IPR009960">
    <property type="entry name" value="Fruit_body_lectin_fun"/>
</dbReference>
<organism evidence="1 2">
    <name type="scientific">Coccidioides immitis RMSCC 2394</name>
    <dbReference type="NCBI Taxonomy" id="404692"/>
    <lineage>
        <taxon>Eukaryota</taxon>
        <taxon>Fungi</taxon>
        <taxon>Dikarya</taxon>
        <taxon>Ascomycota</taxon>
        <taxon>Pezizomycotina</taxon>
        <taxon>Eurotiomycetes</taxon>
        <taxon>Eurotiomycetidae</taxon>
        <taxon>Onygenales</taxon>
        <taxon>Onygenaceae</taxon>
        <taxon>Coccidioides</taxon>
    </lineage>
</organism>
<evidence type="ECO:0000313" key="2">
    <source>
        <dbReference type="Proteomes" id="UP000054565"/>
    </source>
</evidence>
<protein>
    <submittedName>
        <fullName evidence="1">Agaricus bisporus lectin</fullName>
    </submittedName>
</protein>
<reference evidence="2" key="1">
    <citation type="journal article" date="2010" name="Genome Res.">
        <title>Population genomic sequencing of Coccidioides fungi reveals recent hybridization and transposon control.</title>
        <authorList>
            <person name="Neafsey D.E."/>
            <person name="Barker B.M."/>
            <person name="Sharpton T.J."/>
            <person name="Stajich J.E."/>
            <person name="Park D.J."/>
            <person name="Whiston E."/>
            <person name="Hung C.-Y."/>
            <person name="McMahan C."/>
            <person name="White J."/>
            <person name="Sykes S."/>
            <person name="Heiman D."/>
            <person name="Young S."/>
            <person name="Zeng Q."/>
            <person name="Abouelleil A."/>
            <person name="Aftuck L."/>
            <person name="Bessette D."/>
            <person name="Brown A."/>
            <person name="FitzGerald M."/>
            <person name="Lui A."/>
            <person name="Macdonald J.P."/>
            <person name="Priest M."/>
            <person name="Orbach M.J."/>
            <person name="Galgiani J.N."/>
            <person name="Kirkland T.N."/>
            <person name="Cole G.T."/>
            <person name="Birren B.W."/>
            <person name="Henn M.R."/>
            <person name="Taylor J.W."/>
            <person name="Rounsley S.D."/>
        </authorList>
    </citation>
    <scope>NUCLEOTIDE SEQUENCE [LARGE SCALE GENOMIC DNA]</scope>
    <source>
        <strain evidence="2">RMSCC 2394</strain>
    </source>
</reference>
<proteinExistence type="predicted"/>
<name>A0A0J6YGF5_COCIT</name>
<keyword evidence="1" id="KW-0430">Lectin</keyword>
<dbReference type="Gene3D" id="2.60.270.20">
    <property type="entry name" value="Cytolysin/lectin"/>
    <property type="match status" value="1"/>
</dbReference>
<dbReference type="AlphaFoldDB" id="A0A0J6YGF5"/>
<dbReference type="STRING" id="404692.A0A0J6YGF5"/>
<dbReference type="InterPro" id="IPR015926">
    <property type="entry name" value="Cytolysin/lectin"/>
</dbReference>
<evidence type="ECO:0000313" key="1">
    <source>
        <dbReference type="EMBL" id="KMP06700.1"/>
    </source>
</evidence>
<sequence>MSLCVTPEPREYGIAHWLRVRDQLISLSIVDSTGDEFNVVEESGWHYGNRAQWKKSRAGYILYMGGSGTSGMLQFESSTGETFLLAMGIHSYKRWCNLVVDLEDDATAKDFHPRCYTGGGAQQLWDQSLKCKATISDGTGY</sequence>
<dbReference type="Pfam" id="PF07367">
    <property type="entry name" value="FB_lectin"/>
    <property type="match status" value="1"/>
</dbReference>